<dbReference type="Gene3D" id="3.50.50.60">
    <property type="entry name" value="FAD/NAD(P)-binding domain"/>
    <property type="match status" value="1"/>
</dbReference>
<comment type="pathway">
    <text evidence="1">Cofactor biosynthesis; thiamine diphosphate biosynthesis.</text>
</comment>
<evidence type="ECO:0000256" key="1">
    <source>
        <dbReference type="ARBA" id="ARBA00004948"/>
    </source>
</evidence>
<gene>
    <name evidence="7" type="ORF">CPHO_04720</name>
</gene>
<dbReference type="InterPro" id="IPR006076">
    <property type="entry name" value="FAD-dep_OxRdtase"/>
</dbReference>
<organism evidence="7 8">
    <name type="scientific">Corynebacterium phocae</name>
    <dbReference type="NCBI Taxonomy" id="161895"/>
    <lineage>
        <taxon>Bacteria</taxon>
        <taxon>Bacillati</taxon>
        <taxon>Actinomycetota</taxon>
        <taxon>Actinomycetes</taxon>
        <taxon>Mycobacteriales</taxon>
        <taxon>Corynebacteriaceae</taxon>
        <taxon>Corynebacterium</taxon>
    </lineage>
</organism>
<dbReference type="UniPathway" id="UPA00060"/>
<dbReference type="Gene3D" id="3.30.9.10">
    <property type="entry name" value="D-Amino Acid Oxidase, subunit A, domain 2"/>
    <property type="match status" value="1"/>
</dbReference>
<comment type="catalytic activity">
    <reaction evidence="4">
        <text>glycine + O2 + H2O = glyoxylate + H2O2 + NH4(+)</text>
        <dbReference type="Rhea" id="RHEA:11532"/>
        <dbReference type="ChEBI" id="CHEBI:15377"/>
        <dbReference type="ChEBI" id="CHEBI:15379"/>
        <dbReference type="ChEBI" id="CHEBI:16240"/>
        <dbReference type="ChEBI" id="CHEBI:28938"/>
        <dbReference type="ChEBI" id="CHEBI:36655"/>
        <dbReference type="ChEBI" id="CHEBI:57305"/>
        <dbReference type="EC" id="1.4.3.19"/>
    </reaction>
</comment>
<dbReference type="GO" id="GO:0050660">
    <property type="term" value="F:flavin adenine dinucleotide binding"/>
    <property type="evidence" value="ECO:0007669"/>
    <property type="project" value="InterPro"/>
</dbReference>
<evidence type="ECO:0000259" key="6">
    <source>
        <dbReference type="Pfam" id="PF01266"/>
    </source>
</evidence>
<dbReference type="NCBIfam" id="TIGR02352">
    <property type="entry name" value="thiamin_ThiO"/>
    <property type="match status" value="1"/>
</dbReference>
<protein>
    <recommendedName>
        <fullName evidence="5">glycine oxidase</fullName>
        <ecNumber evidence="5">1.4.3.19</ecNumber>
    </recommendedName>
</protein>
<reference evidence="7 8" key="1">
    <citation type="submission" date="2014-08" db="EMBL/GenBank/DDBJ databases">
        <title>Complete genome sequence of Corynebacterium phocae M408/89/1(T)(=DSM 44612(T)), isolated from the common seal (Phoca vitulina).</title>
        <authorList>
            <person name="Ruckert C."/>
            <person name="Albersmeier A."/>
            <person name="Winkler A."/>
            <person name="Kalinowski J."/>
        </authorList>
    </citation>
    <scope>NUCLEOTIDE SEQUENCE [LARGE SCALE GENOMIC DNA]</scope>
    <source>
        <strain evidence="7 8">M408/89/1</strain>
    </source>
</reference>
<keyword evidence="2" id="KW-0784">Thiamine biosynthesis</keyword>
<dbReference type="PANTHER" id="PTHR13847">
    <property type="entry name" value="SARCOSINE DEHYDROGENASE-RELATED"/>
    <property type="match status" value="1"/>
</dbReference>
<dbReference type="Pfam" id="PF01266">
    <property type="entry name" value="DAO"/>
    <property type="match status" value="1"/>
</dbReference>
<proteinExistence type="predicted"/>
<keyword evidence="8" id="KW-1185">Reference proteome</keyword>
<dbReference type="AlphaFoldDB" id="A0A1L7D2C3"/>
<dbReference type="GO" id="GO:0043799">
    <property type="term" value="F:glycine oxidase activity"/>
    <property type="evidence" value="ECO:0007669"/>
    <property type="project" value="UniProtKB-EC"/>
</dbReference>
<dbReference type="OrthoDB" id="3214401at2"/>
<dbReference type="PANTHER" id="PTHR13847:SF289">
    <property type="entry name" value="GLYCINE OXIDASE"/>
    <property type="match status" value="1"/>
</dbReference>
<evidence type="ECO:0000313" key="8">
    <source>
        <dbReference type="Proteomes" id="UP000185491"/>
    </source>
</evidence>
<sequence length="370" mass="39142">MSTVIVIGSGIVGLASAFELQLAGHQVTIIDPSPISGATHHAGGMLAPAAEVVYKQDALFPLMRDSAALYPGLIARVEAHTDLPTGYDTAGTLVVGADRADAQHITQLREYQTSHGMEAEFITVSNARTLEPGLSPRLSGAASMPYDTQVSPRMFAAALADAASNLGATTVREQALEVCGETVITSQNSHRAEKIVLAAGLGAAKISGWYEGENPLQLRPVYGDILRLRVPAHLRPLCSRVIRGFVEDRPVYIIPRVDNTIAIGATTREDGQPLPVVGGVYDLLRDAIRLVPGIEECPLLEATAGARPGTPDDLPYLGAVSENLIVSTGYFRHGILLSALAANSTLALVEGRKPTTNLSACSPYRHSKDV</sequence>
<dbReference type="GO" id="GO:0009229">
    <property type="term" value="P:thiamine diphosphate biosynthetic process"/>
    <property type="evidence" value="ECO:0007669"/>
    <property type="project" value="UniProtKB-UniPathway"/>
</dbReference>
<dbReference type="GO" id="GO:0009228">
    <property type="term" value="P:thiamine biosynthetic process"/>
    <property type="evidence" value="ECO:0007669"/>
    <property type="project" value="UniProtKB-KW"/>
</dbReference>
<dbReference type="EMBL" id="CP009249">
    <property type="protein sequence ID" value="APT92306.1"/>
    <property type="molecule type" value="Genomic_DNA"/>
</dbReference>
<evidence type="ECO:0000256" key="5">
    <source>
        <dbReference type="ARBA" id="ARBA00050018"/>
    </source>
</evidence>
<dbReference type="RefSeq" id="WP_075733635.1">
    <property type="nucleotide sequence ID" value="NZ_CP009249.1"/>
</dbReference>
<dbReference type="GO" id="GO:0005737">
    <property type="term" value="C:cytoplasm"/>
    <property type="evidence" value="ECO:0007669"/>
    <property type="project" value="TreeGrafter"/>
</dbReference>
<dbReference type="EC" id="1.4.3.19" evidence="5"/>
<name>A0A1L7D2C3_9CORY</name>
<dbReference type="SUPFAM" id="SSF54373">
    <property type="entry name" value="FAD-linked reductases, C-terminal domain"/>
    <property type="match status" value="1"/>
</dbReference>
<dbReference type="InterPro" id="IPR036188">
    <property type="entry name" value="FAD/NAD-bd_sf"/>
</dbReference>
<dbReference type="InterPro" id="IPR012727">
    <property type="entry name" value="Gly_oxidase_ThiO"/>
</dbReference>
<evidence type="ECO:0000256" key="3">
    <source>
        <dbReference type="ARBA" id="ARBA00023002"/>
    </source>
</evidence>
<evidence type="ECO:0000256" key="2">
    <source>
        <dbReference type="ARBA" id="ARBA00022977"/>
    </source>
</evidence>
<dbReference type="KEGG" id="cpho:CPHO_04720"/>
<dbReference type="STRING" id="161895.CPHO_04720"/>
<evidence type="ECO:0000313" key="7">
    <source>
        <dbReference type="EMBL" id="APT92306.1"/>
    </source>
</evidence>
<keyword evidence="3" id="KW-0560">Oxidoreductase</keyword>
<feature type="domain" description="FAD dependent oxidoreductase" evidence="6">
    <location>
        <begin position="4"/>
        <end position="342"/>
    </location>
</feature>
<accession>A0A1L7D2C3</accession>
<dbReference type="Proteomes" id="UP000185491">
    <property type="component" value="Chromosome"/>
</dbReference>
<evidence type="ECO:0000256" key="4">
    <source>
        <dbReference type="ARBA" id="ARBA00049872"/>
    </source>
</evidence>
<dbReference type="SUPFAM" id="SSF51905">
    <property type="entry name" value="FAD/NAD(P)-binding domain"/>
    <property type="match status" value="1"/>
</dbReference>